<accession>A0A1F5SPZ7</accession>
<feature type="transmembrane region" description="Helical" evidence="1">
    <location>
        <begin position="12"/>
        <end position="36"/>
    </location>
</feature>
<reference evidence="2 3" key="1">
    <citation type="journal article" date="2016" name="Nat. Commun.">
        <title>Thousands of microbial genomes shed light on interconnected biogeochemical processes in an aquifer system.</title>
        <authorList>
            <person name="Anantharaman K."/>
            <person name="Brown C.T."/>
            <person name="Hug L.A."/>
            <person name="Sharon I."/>
            <person name="Castelle C.J."/>
            <person name="Probst A.J."/>
            <person name="Thomas B.C."/>
            <person name="Singh A."/>
            <person name="Wilkins M.J."/>
            <person name="Karaoz U."/>
            <person name="Brodie E.L."/>
            <person name="Williams K.H."/>
            <person name="Hubbard S.S."/>
            <person name="Banfield J.F."/>
        </authorList>
    </citation>
    <scope>NUCLEOTIDE SEQUENCE [LARGE SCALE GENOMIC DNA]</scope>
</reference>
<comment type="caution">
    <text evidence="2">The sequence shown here is derived from an EMBL/GenBank/DDBJ whole genome shotgun (WGS) entry which is preliminary data.</text>
</comment>
<evidence type="ECO:0000313" key="3">
    <source>
        <dbReference type="Proteomes" id="UP000178925"/>
    </source>
</evidence>
<name>A0A1F5SPZ7_9BACT</name>
<dbReference type="SUPFAM" id="SSF54523">
    <property type="entry name" value="Pili subunits"/>
    <property type="match status" value="1"/>
</dbReference>
<dbReference type="EMBL" id="MFGC01000006">
    <property type="protein sequence ID" value="OGF28784.1"/>
    <property type="molecule type" value="Genomic_DNA"/>
</dbReference>
<dbReference type="InterPro" id="IPR045584">
    <property type="entry name" value="Pilin-like"/>
</dbReference>
<evidence type="ECO:0000256" key="1">
    <source>
        <dbReference type="SAM" id="Phobius"/>
    </source>
</evidence>
<organism evidence="2 3">
    <name type="scientific">Candidatus Falkowbacteria bacterium RIFOXYA2_FULL_47_9</name>
    <dbReference type="NCBI Taxonomy" id="1797995"/>
    <lineage>
        <taxon>Bacteria</taxon>
        <taxon>Candidatus Falkowiibacteriota</taxon>
    </lineage>
</organism>
<dbReference type="AlphaFoldDB" id="A0A1F5SPZ7"/>
<gene>
    <name evidence="2" type="ORF">A2242_02035</name>
</gene>
<dbReference type="Pfam" id="PF07963">
    <property type="entry name" value="N_methyl"/>
    <property type="match status" value="1"/>
</dbReference>
<proteinExistence type="predicted"/>
<evidence type="ECO:0000313" key="2">
    <source>
        <dbReference type="EMBL" id="OGF28784.1"/>
    </source>
</evidence>
<keyword evidence="1" id="KW-1133">Transmembrane helix</keyword>
<protein>
    <recommendedName>
        <fullName evidence="4">Prepilin-type N-terminal cleavage/methylation domain-containing protein</fullName>
    </recommendedName>
</protein>
<sequence>MIIQCNQRNNFGFTLLELVVGLGIFGIVLLSVTGIFQQVINAQRRAVGAQNVQENVRYVMEVMAKEIRTAKRNATTCADVPGGQIFAVTNGTLYLRNQHDECSAYFLENNRIKIARDGVEQYVTADDIKVDYLNFSLKSDAQPAVTVTLGVSTLDTSATGAAIAVQTTISSRYYLQDEILP</sequence>
<evidence type="ECO:0008006" key="4">
    <source>
        <dbReference type="Google" id="ProtNLM"/>
    </source>
</evidence>
<keyword evidence="1" id="KW-0472">Membrane</keyword>
<dbReference type="STRING" id="1797995.A2242_02035"/>
<dbReference type="InterPro" id="IPR012902">
    <property type="entry name" value="N_methyl_site"/>
</dbReference>
<dbReference type="Proteomes" id="UP000178925">
    <property type="component" value="Unassembled WGS sequence"/>
</dbReference>
<dbReference type="NCBIfam" id="TIGR02532">
    <property type="entry name" value="IV_pilin_GFxxxE"/>
    <property type="match status" value="1"/>
</dbReference>
<keyword evidence="1" id="KW-0812">Transmembrane</keyword>